<keyword evidence="5 6" id="KW-0472">Membrane</keyword>
<evidence type="ECO:0000313" key="8">
    <source>
        <dbReference type="Proteomes" id="UP001225034"/>
    </source>
</evidence>
<evidence type="ECO:0000313" key="7">
    <source>
        <dbReference type="EMBL" id="MDQ0209200.1"/>
    </source>
</evidence>
<dbReference type="PANTHER" id="PTHR33545">
    <property type="entry name" value="UPF0750 MEMBRANE PROTEIN YITT-RELATED"/>
    <property type="match status" value="1"/>
</dbReference>
<keyword evidence="8" id="KW-1185">Reference proteome</keyword>
<dbReference type="Proteomes" id="UP001225034">
    <property type="component" value="Unassembled WGS sequence"/>
</dbReference>
<feature type="transmembrane region" description="Helical" evidence="6">
    <location>
        <begin position="67"/>
        <end position="89"/>
    </location>
</feature>
<accession>A0ABT9YMT5</accession>
<name>A0ABT9YMT5_9BACI</name>
<proteinExistence type="predicted"/>
<keyword evidence="4 6" id="KW-1133">Transmembrane helix</keyword>
<dbReference type="Pfam" id="PF02588">
    <property type="entry name" value="YitT_membrane"/>
    <property type="match status" value="1"/>
</dbReference>
<evidence type="ECO:0000256" key="5">
    <source>
        <dbReference type="ARBA" id="ARBA00023136"/>
    </source>
</evidence>
<keyword evidence="3 6" id="KW-0812">Transmembrane</keyword>
<dbReference type="RefSeq" id="WP_306985890.1">
    <property type="nucleotide sequence ID" value="NZ_JAUSUA010000009.1"/>
</dbReference>
<gene>
    <name evidence="7" type="ORF">J2S05_004040</name>
</gene>
<evidence type="ECO:0000256" key="2">
    <source>
        <dbReference type="ARBA" id="ARBA00022475"/>
    </source>
</evidence>
<sequence length="206" mass="22484">MKRWFFVFVGCLLAAVGVIILKHSDLVTGGTAGLSLSLSYITHLPFALLFFIINIPFYLFSMLRMGLSFTVTTILSVTTLSILTGVDTWLPSFVIPYWAGALMGGLVIGIGLSLLFRNSSSLGGSNILALFLQKHYGFDPGKTNFAFDLIVVLTSLYAIGLVKGFFSIISIAITSKVISYYKQGNIVKKPVIQKDFVLPKQPSLTK</sequence>
<dbReference type="EMBL" id="JAUSUA010000009">
    <property type="protein sequence ID" value="MDQ0209200.1"/>
    <property type="molecule type" value="Genomic_DNA"/>
</dbReference>
<feature type="transmembrane region" description="Helical" evidence="6">
    <location>
        <begin position="95"/>
        <end position="116"/>
    </location>
</feature>
<protein>
    <submittedName>
        <fullName evidence="7">Uncharacterized membrane-anchored protein YitT (DUF2179 family)</fullName>
    </submittedName>
</protein>
<comment type="subcellular location">
    <subcellularLocation>
        <location evidence="1">Cell membrane</location>
        <topology evidence="1">Multi-pass membrane protein</topology>
    </subcellularLocation>
</comment>
<organism evidence="7 8">
    <name type="scientific">Alkalicoccobacillus murimartini</name>
    <dbReference type="NCBI Taxonomy" id="171685"/>
    <lineage>
        <taxon>Bacteria</taxon>
        <taxon>Bacillati</taxon>
        <taxon>Bacillota</taxon>
        <taxon>Bacilli</taxon>
        <taxon>Bacillales</taxon>
        <taxon>Bacillaceae</taxon>
        <taxon>Alkalicoccobacillus</taxon>
    </lineage>
</organism>
<feature type="transmembrane region" description="Helical" evidence="6">
    <location>
        <begin position="149"/>
        <end position="173"/>
    </location>
</feature>
<comment type="caution">
    <text evidence="7">The sequence shown here is derived from an EMBL/GenBank/DDBJ whole genome shotgun (WGS) entry which is preliminary data.</text>
</comment>
<feature type="transmembrane region" description="Helical" evidence="6">
    <location>
        <begin position="40"/>
        <end position="60"/>
    </location>
</feature>
<evidence type="ECO:0000256" key="6">
    <source>
        <dbReference type="SAM" id="Phobius"/>
    </source>
</evidence>
<evidence type="ECO:0000256" key="3">
    <source>
        <dbReference type="ARBA" id="ARBA00022692"/>
    </source>
</evidence>
<reference evidence="7 8" key="1">
    <citation type="submission" date="2023-07" db="EMBL/GenBank/DDBJ databases">
        <title>Genomic Encyclopedia of Type Strains, Phase IV (KMG-IV): sequencing the most valuable type-strain genomes for metagenomic binning, comparative biology and taxonomic classification.</title>
        <authorList>
            <person name="Goeker M."/>
        </authorList>
    </citation>
    <scope>NUCLEOTIDE SEQUENCE [LARGE SCALE GENOMIC DNA]</scope>
    <source>
        <strain evidence="7 8">DSM 19154</strain>
    </source>
</reference>
<evidence type="ECO:0000256" key="1">
    <source>
        <dbReference type="ARBA" id="ARBA00004651"/>
    </source>
</evidence>
<evidence type="ECO:0000256" key="4">
    <source>
        <dbReference type="ARBA" id="ARBA00022989"/>
    </source>
</evidence>
<dbReference type="InterPro" id="IPR003740">
    <property type="entry name" value="YitT"/>
</dbReference>
<dbReference type="InterPro" id="IPR051461">
    <property type="entry name" value="UPF0750_membrane"/>
</dbReference>
<dbReference type="PANTHER" id="PTHR33545:SF5">
    <property type="entry name" value="UPF0750 MEMBRANE PROTEIN YITT"/>
    <property type="match status" value="1"/>
</dbReference>
<keyword evidence="2" id="KW-1003">Cell membrane</keyword>